<sequence length="137" mass="16433">MMPHNISVTIDSNDTHNDYVCHSVEVLHEADNHQILIDQKLKSAGDRRRFQIFDYYWSLGSLQRQRDWIAKSVIKKEVKTHTTDKGDSSRRNCTYEYYINEEGRRQIQLLYAPVLICKKCLIHPMEKIIWHFIIRER</sequence>
<dbReference type="RefSeq" id="XP_028041557.1">
    <property type="nucleotide sequence ID" value="XM_028185756.1"/>
</dbReference>
<dbReference type="GeneID" id="114251468"/>
<reference evidence="2" key="1">
    <citation type="submission" date="2025-08" db="UniProtKB">
        <authorList>
            <consortium name="RefSeq"/>
        </authorList>
    </citation>
    <scope>IDENTIFICATION</scope>
    <source>
        <tissue evidence="2">Silk gland</tissue>
    </source>
</reference>
<gene>
    <name evidence="2" type="primary">LOC114251468</name>
</gene>
<name>A0A6J2KKT7_BOMMA</name>
<keyword evidence="1" id="KW-1185">Reference proteome</keyword>
<protein>
    <submittedName>
        <fullName evidence="2">Uncharacterized protein LOC114251468</fullName>
    </submittedName>
</protein>
<dbReference type="Proteomes" id="UP000504629">
    <property type="component" value="Unplaced"/>
</dbReference>
<accession>A0A6J2KKT7</accession>
<organism evidence="1 2">
    <name type="scientific">Bombyx mandarina</name>
    <name type="common">Wild silk moth</name>
    <name type="synonym">Wild silkworm</name>
    <dbReference type="NCBI Taxonomy" id="7092"/>
    <lineage>
        <taxon>Eukaryota</taxon>
        <taxon>Metazoa</taxon>
        <taxon>Ecdysozoa</taxon>
        <taxon>Arthropoda</taxon>
        <taxon>Hexapoda</taxon>
        <taxon>Insecta</taxon>
        <taxon>Pterygota</taxon>
        <taxon>Neoptera</taxon>
        <taxon>Endopterygota</taxon>
        <taxon>Lepidoptera</taxon>
        <taxon>Glossata</taxon>
        <taxon>Ditrysia</taxon>
        <taxon>Bombycoidea</taxon>
        <taxon>Bombycidae</taxon>
        <taxon>Bombycinae</taxon>
        <taxon>Bombyx</taxon>
    </lineage>
</organism>
<evidence type="ECO:0000313" key="1">
    <source>
        <dbReference type="Proteomes" id="UP000504629"/>
    </source>
</evidence>
<dbReference type="OrthoDB" id="7462948at2759"/>
<dbReference type="AlphaFoldDB" id="A0A6J2KKT7"/>
<proteinExistence type="predicted"/>
<dbReference type="KEGG" id="bman:114251468"/>
<evidence type="ECO:0000313" key="2">
    <source>
        <dbReference type="RefSeq" id="XP_028041557.1"/>
    </source>
</evidence>